<protein>
    <submittedName>
        <fullName evidence="1">Uncharacterized protein</fullName>
    </submittedName>
</protein>
<reference evidence="1 2" key="1">
    <citation type="submission" date="2017-02" db="EMBL/GenBank/DDBJ databases">
        <title>Genomes of Trichoderma spp. with biocontrol activity.</title>
        <authorList>
            <person name="Gardiner D."/>
            <person name="Kazan K."/>
            <person name="Vos C."/>
            <person name="Harvey P."/>
        </authorList>
    </citation>
    <scope>NUCLEOTIDE SEQUENCE [LARGE SCALE GENOMIC DNA]</scope>
    <source>
        <strain evidence="1 2">A5MH</strain>
    </source>
</reference>
<comment type="caution">
    <text evidence="1">The sequence shown here is derived from an EMBL/GenBank/DDBJ whole genome shotgun (WGS) entry which is preliminary data.</text>
</comment>
<evidence type="ECO:0000313" key="2">
    <source>
        <dbReference type="Proteomes" id="UP000236546"/>
    </source>
</evidence>
<sequence>MSKTATAAETRWKAGSYLTRIKPAGADFSTSCFVIQKLKTKELPNEVEWRSGMDQGYGQRWLLTFTYSPYTLIHPVHDV</sequence>
<dbReference type="Proteomes" id="UP000236546">
    <property type="component" value="Unassembled WGS sequence"/>
</dbReference>
<accession>A0A2K0TTM7</accession>
<evidence type="ECO:0000313" key="1">
    <source>
        <dbReference type="EMBL" id="PNP48882.1"/>
    </source>
</evidence>
<dbReference type="AlphaFoldDB" id="A0A2K0TTM7"/>
<name>A0A2K0TTM7_9HYPO</name>
<gene>
    <name evidence="1" type="ORF">TGAMA5MH_00040</name>
</gene>
<organism evidence="1 2">
    <name type="scientific">Trichoderma gamsii</name>
    <dbReference type="NCBI Taxonomy" id="398673"/>
    <lineage>
        <taxon>Eukaryota</taxon>
        <taxon>Fungi</taxon>
        <taxon>Dikarya</taxon>
        <taxon>Ascomycota</taxon>
        <taxon>Pezizomycotina</taxon>
        <taxon>Sordariomycetes</taxon>
        <taxon>Hypocreomycetidae</taxon>
        <taxon>Hypocreales</taxon>
        <taxon>Hypocreaceae</taxon>
        <taxon>Trichoderma</taxon>
    </lineage>
</organism>
<dbReference type="EMBL" id="MTYH01000001">
    <property type="protein sequence ID" value="PNP48882.1"/>
    <property type="molecule type" value="Genomic_DNA"/>
</dbReference>
<proteinExistence type="predicted"/>